<accession>A0A076EYI0</accession>
<dbReference type="AlphaFoldDB" id="A0A076EYI0"/>
<proteinExistence type="predicted"/>
<evidence type="ECO:0000313" key="1">
    <source>
        <dbReference type="EMBL" id="AII10836.1"/>
    </source>
</evidence>
<protein>
    <submittedName>
        <fullName evidence="1">Uncharacterized protein</fullName>
    </submittedName>
</protein>
<organism evidence="1 2">
    <name type="scientific">Rhodococcus opacus</name>
    <name type="common">Nocardia opaca</name>
    <dbReference type="NCBI Taxonomy" id="37919"/>
    <lineage>
        <taxon>Bacteria</taxon>
        <taxon>Bacillati</taxon>
        <taxon>Actinomycetota</taxon>
        <taxon>Actinomycetes</taxon>
        <taxon>Mycobacteriales</taxon>
        <taxon>Nocardiaceae</taxon>
        <taxon>Rhodococcus</taxon>
    </lineage>
</organism>
<keyword evidence="1" id="KW-0614">Plasmid</keyword>
<gene>
    <name evidence="1" type="ORF">EP51_42490</name>
</gene>
<geneLocation type="plasmid" evidence="1 2">
    <name>pPDG2</name>
</geneLocation>
<dbReference type="EMBL" id="CP008949">
    <property type="protein sequence ID" value="AII10836.1"/>
    <property type="molecule type" value="Genomic_DNA"/>
</dbReference>
<reference evidence="1 2" key="1">
    <citation type="submission" date="2014-07" db="EMBL/GenBank/DDBJ databases">
        <title>Genome Sequence of Rhodococcus opacus Strain R7, a Biodegrader of Mono- and Polycyclic Aromatic Hydrocarbons.</title>
        <authorList>
            <person name="Di Gennaro P."/>
            <person name="Zampolli J."/>
            <person name="Presti I."/>
            <person name="Cappelletti M."/>
            <person name="D'Ursi P."/>
            <person name="Orro A."/>
            <person name="Mezzelani A."/>
            <person name="Milanesi L."/>
        </authorList>
    </citation>
    <scope>NUCLEOTIDE SEQUENCE [LARGE SCALE GENOMIC DNA]</scope>
    <source>
        <strain evidence="1 2">R7</strain>
        <plasmid evidence="1">pPDG2</plasmid>
    </source>
</reference>
<name>A0A076EYI0_RHOOP</name>
<evidence type="ECO:0000313" key="2">
    <source>
        <dbReference type="Proteomes" id="UP000028488"/>
    </source>
</evidence>
<dbReference type="Proteomes" id="UP000028488">
    <property type="component" value="Plasmid pPDG2"/>
</dbReference>
<sequence length="189" mass="21434">MELAATAESARAVLKTLVNEWGLQVTIRTLSTSVVFHTPPQKMSEQIRAVGEDMHRRCLDACIADLTTVDSETGSVLFYWSYLGEDRLNKLRSKVKEMIDGGQEVDRIAARFVSIYTAVYTESGPAEDSRQLGEFNLGEFEMIVPRQLWEPLIVERPEDHEEIEESDVSFGNRIRQARQTLIKVKSEPS</sequence>